<dbReference type="Proteomes" id="UP000321250">
    <property type="component" value="Unassembled WGS sequence"/>
</dbReference>
<dbReference type="AlphaFoldDB" id="A0A5C6UGR4"/>
<feature type="compositionally biased region" description="Basic and acidic residues" evidence="1">
    <location>
        <begin position="40"/>
        <end position="83"/>
    </location>
</feature>
<dbReference type="RefSeq" id="WP_147082346.1">
    <property type="nucleotide sequence ID" value="NZ_VOQR01000001.1"/>
</dbReference>
<name>A0A5C6UGR4_9SPHN</name>
<organism evidence="2 3">
    <name type="scientific">Sphingomonas ginsenosidivorax</name>
    <dbReference type="NCBI Taxonomy" id="862135"/>
    <lineage>
        <taxon>Bacteria</taxon>
        <taxon>Pseudomonadati</taxon>
        <taxon>Pseudomonadota</taxon>
        <taxon>Alphaproteobacteria</taxon>
        <taxon>Sphingomonadales</taxon>
        <taxon>Sphingomonadaceae</taxon>
        <taxon>Sphingomonas</taxon>
    </lineage>
</organism>
<protein>
    <submittedName>
        <fullName evidence="2">Uncharacterized protein</fullName>
    </submittedName>
</protein>
<dbReference type="OrthoDB" id="7569730at2"/>
<reference evidence="2 3" key="1">
    <citation type="journal article" date="2013" name="Antonie Van Leeuwenhoek">
        <title>Sphingomonas ginsenosidivorax sp. nov., with the ability to transform ginsenosides.</title>
        <authorList>
            <person name="Jin X.F."/>
            <person name="Kim J.K."/>
            <person name="Liu Q.M."/>
            <person name="Kang M.S."/>
            <person name="He D."/>
            <person name="Jin F.X."/>
            <person name="Kim S.C."/>
            <person name="Im W.T."/>
        </authorList>
    </citation>
    <scope>NUCLEOTIDE SEQUENCE [LARGE SCALE GENOMIC DNA]</scope>
    <source>
        <strain evidence="2 3">KHI67</strain>
    </source>
</reference>
<comment type="caution">
    <text evidence="2">The sequence shown here is derived from an EMBL/GenBank/DDBJ whole genome shotgun (WGS) entry which is preliminary data.</text>
</comment>
<dbReference type="EMBL" id="VOQR01000001">
    <property type="protein sequence ID" value="TXC71245.1"/>
    <property type="molecule type" value="Genomic_DNA"/>
</dbReference>
<feature type="region of interest" description="Disordered" evidence="1">
    <location>
        <begin position="1"/>
        <end position="113"/>
    </location>
</feature>
<accession>A0A5C6UGR4</accession>
<evidence type="ECO:0000256" key="1">
    <source>
        <dbReference type="SAM" id="MobiDB-lite"/>
    </source>
</evidence>
<sequence length="113" mass="11613">MTDDTTPKPVDNVALKSGDADRTADGFGKGSGYSGDEYDSVDHAAERHLQNRDGAHDAGADEPADGRDIPREAGKRAYIDNKTGEVYGSGSSAGGGNPGEDIDLDTSGSGPEE</sequence>
<evidence type="ECO:0000313" key="3">
    <source>
        <dbReference type="Proteomes" id="UP000321250"/>
    </source>
</evidence>
<proteinExistence type="predicted"/>
<gene>
    <name evidence="2" type="ORF">FSB78_10015</name>
</gene>
<evidence type="ECO:0000313" key="2">
    <source>
        <dbReference type="EMBL" id="TXC71245.1"/>
    </source>
</evidence>
<keyword evidence="3" id="KW-1185">Reference proteome</keyword>